<dbReference type="PANTHER" id="PTHR34009">
    <property type="entry name" value="PROTEIN STAR"/>
    <property type="match status" value="1"/>
</dbReference>
<reference evidence="3" key="1">
    <citation type="submission" date="2015-01" db="EMBL/GenBank/DDBJ databases">
        <title>Transcriptome Assembly of Fopius arisanus.</title>
        <authorList>
            <person name="Geib S."/>
        </authorList>
    </citation>
    <scope>NUCLEOTIDE SEQUENCE</scope>
</reference>
<protein>
    <submittedName>
        <fullName evidence="3">S_3 protein</fullName>
    </submittedName>
</protein>
<dbReference type="InterPro" id="IPR006342">
    <property type="entry name" value="FkbM_mtfrase"/>
</dbReference>
<dbReference type="GO" id="GO:0005794">
    <property type="term" value="C:Golgi apparatus"/>
    <property type="evidence" value="ECO:0007669"/>
    <property type="project" value="TreeGrafter"/>
</dbReference>
<dbReference type="PANTHER" id="PTHR34009:SF2">
    <property type="entry name" value="PROTEIN STAR"/>
    <property type="match status" value="1"/>
</dbReference>
<dbReference type="SUPFAM" id="SSF53335">
    <property type="entry name" value="S-adenosyl-L-methionine-dependent methyltransferases"/>
    <property type="match status" value="1"/>
</dbReference>
<dbReference type="GO" id="GO:0016197">
    <property type="term" value="P:endosomal transport"/>
    <property type="evidence" value="ECO:0007669"/>
    <property type="project" value="TreeGrafter"/>
</dbReference>
<dbReference type="GO" id="GO:0005886">
    <property type="term" value="C:plasma membrane"/>
    <property type="evidence" value="ECO:0007669"/>
    <property type="project" value="TreeGrafter"/>
</dbReference>
<dbReference type="GO" id="GO:0005789">
    <property type="term" value="C:endoplasmic reticulum membrane"/>
    <property type="evidence" value="ECO:0007669"/>
    <property type="project" value="TreeGrafter"/>
</dbReference>
<dbReference type="GO" id="GO:0031902">
    <property type="term" value="C:late endosome membrane"/>
    <property type="evidence" value="ECO:0007669"/>
    <property type="project" value="TreeGrafter"/>
</dbReference>
<dbReference type="Gene3D" id="3.40.50.150">
    <property type="entry name" value="Vaccinia Virus protein VP39"/>
    <property type="match status" value="1"/>
</dbReference>
<evidence type="ECO:0000256" key="1">
    <source>
        <dbReference type="SAM" id="Phobius"/>
    </source>
</evidence>
<dbReference type="AlphaFoldDB" id="A0A0C9RH07"/>
<keyword evidence="1" id="KW-1133">Transmembrane helix</keyword>
<organism evidence="3">
    <name type="scientific">Fopius arisanus</name>
    <dbReference type="NCBI Taxonomy" id="64838"/>
    <lineage>
        <taxon>Eukaryota</taxon>
        <taxon>Metazoa</taxon>
        <taxon>Ecdysozoa</taxon>
        <taxon>Arthropoda</taxon>
        <taxon>Hexapoda</taxon>
        <taxon>Insecta</taxon>
        <taxon>Pterygota</taxon>
        <taxon>Neoptera</taxon>
        <taxon>Endopterygota</taxon>
        <taxon>Hymenoptera</taxon>
        <taxon>Apocrita</taxon>
        <taxon>Ichneumonoidea</taxon>
        <taxon>Braconidae</taxon>
        <taxon>Opiinae</taxon>
        <taxon>Fopius</taxon>
    </lineage>
</organism>
<dbReference type="InterPro" id="IPR053202">
    <property type="entry name" value="EGF_Rcpt_Signaling_Reg"/>
</dbReference>
<keyword evidence="1" id="KW-0812">Transmembrane</keyword>
<feature type="domain" description="Methyltransferase FkbM" evidence="2">
    <location>
        <begin position="209"/>
        <end position="373"/>
    </location>
</feature>
<evidence type="ECO:0000259" key="2">
    <source>
        <dbReference type="Pfam" id="PF05050"/>
    </source>
</evidence>
<keyword evidence="1" id="KW-0472">Membrane</keyword>
<name>A0A0C9RH07_9HYME</name>
<dbReference type="Pfam" id="PF05050">
    <property type="entry name" value="Methyltransf_21"/>
    <property type="match status" value="1"/>
</dbReference>
<dbReference type="EMBL" id="GBYB01007600">
    <property type="protein sequence ID" value="JAG77367.1"/>
    <property type="molecule type" value="Transcribed_RNA"/>
</dbReference>
<dbReference type="GO" id="GO:0006888">
    <property type="term" value="P:endoplasmic reticulum to Golgi vesicle-mediated transport"/>
    <property type="evidence" value="ECO:0007669"/>
    <property type="project" value="TreeGrafter"/>
</dbReference>
<dbReference type="InterPro" id="IPR029063">
    <property type="entry name" value="SAM-dependent_MTases_sf"/>
</dbReference>
<accession>A0A0C9RH07</accession>
<gene>
    <name evidence="3" type="primary">S_3</name>
    <name evidence="3" type="ORF">g.66946</name>
</gene>
<evidence type="ECO:0000313" key="3">
    <source>
        <dbReference type="EMBL" id="JAG77367.1"/>
    </source>
</evidence>
<feature type="transmembrane region" description="Helical" evidence="1">
    <location>
        <begin position="89"/>
        <end position="105"/>
    </location>
</feature>
<proteinExistence type="predicted"/>
<sequence length="396" mass="45614">MSSTEKAMTNISLSPLVPEIFQKYCPKQITCYDFITQVFSCSLIHCFLFEVCSGEPRGRSRCSISRMSAKGLNYGLLNSSAKCIYRQRWPILAVALIIILIVIVTRSTQHSSPRDTYHDDVSPEIYNYVVQKWFNQSGAEDWYNHENIDMFDPRLLHILLEHWIIKEINKTINFPYLGFRESKEEDPSMGQAKAIRDYFNNKTNGFFIECGAYDGETRSNTWVLEKQLNWTGILIEADPINFTKMLNKNRRAYLSPTCLSIKPHPTNVSFLMARNIGRIHEPHEHRLPNLTNTLDRAHEGTHVGVQCFPLASYIAALKIKTVDYFSLDIEGHELDVLKTIPFDKVDITTLSVEFTHVEGGQQRLMEFMQTKGYFVYSLVTNKDNLANDVIFVKKSQ</sequence>